<name>A0A2G5SCD6_9PELO</name>
<proteinExistence type="predicted"/>
<comment type="caution">
    <text evidence="2">The sequence shown here is derived from an EMBL/GenBank/DDBJ whole genome shotgun (WGS) entry which is preliminary data.</text>
</comment>
<sequence length="143" mass="16031">MVQIKVTLFTLLSRSNPGRIVVDSSRNLLHGRWNPSSTSRATNPNQEDDPSEAAIMRRCRSGSSIDSETVRIYSTSTQAWTRHISHGQFLRCDCNPRYTHEARVHDNALLCAASQIGKTVAELVWAEIQLDGARVTTLQPRNQ</sequence>
<evidence type="ECO:0000256" key="1">
    <source>
        <dbReference type="SAM" id="MobiDB-lite"/>
    </source>
</evidence>
<keyword evidence="3" id="KW-1185">Reference proteome</keyword>
<dbReference type="Proteomes" id="UP000230233">
    <property type="component" value="Unassembled WGS sequence"/>
</dbReference>
<evidence type="ECO:0000313" key="3">
    <source>
        <dbReference type="Proteomes" id="UP000230233"/>
    </source>
</evidence>
<feature type="region of interest" description="Disordered" evidence="1">
    <location>
        <begin position="32"/>
        <end position="52"/>
    </location>
</feature>
<organism evidence="2 3">
    <name type="scientific">Caenorhabditis nigoni</name>
    <dbReference type="NCBI Taxonomy" id="1611254"/>
    <lineage>
        <taxon>Eukaryota</taxon>
        <taxon>Metazoa</taxon>
        <taxon>Ecdysozoa</taxon>
        <taxon>Nematoda</taxon>
        <taxon>Chromadorea</taxon>
        <taxon>Rhabditida</taxon>
        <taxon>Rhabditina</taxon>
        <taxon>Rhabditomorpha</taxon>
        <taxon>Rhabditoidea</taxon>
        <taxon>Rhabditidae</taxon>
        <taxon>Peloderinae</taxon>
        <taxon>Caenorhabditis</taxon>
    </lineage>
</organism>
<feature type="compositionally biased region" description="Polar residues" evidence="1">
    <location>
        <begin position="34"/>
        <end position="45"/>
    </location>
</feature>
<gene>
    <name evidence="2" type="ORF">B9Z55_028347</name>
</gene>
<accession>A0A2G5SCD6</accession>
<dbReference type="EMBL" id="PDUG01000021">
    <property type="protein sequence ID" value="PIC12579.1"/>
    <property type="molecule type" value="Genomic_DNA"/>
</dbReference>
<protein>
    <submittedName>
        <fullName evidence="2">Uncharacterized protein</fullName>
    </submittedName>
</protein>
<evidence type="ECO:0000313" key="2">
    <source>
        <dbReference type="EMBL" id="PIC12579.1"/>
    </source>
</evidence>
<dbReference type="AlphaFoldDB" id="A0A2G5SCD6"/>
<reference evidence="3" key="1">
    <citation type="submission" date="2017-10" db="EMBL/GenBank/DDBJ databases">
        <title>Rapid genome shrinkage in a self-fertile nematode reveals novel sperm competition proteins.</title>
        <authorList>
            <person name="Yin D."/>
            <person name="Schwarz E.M."/>
            <person name="Thomas C.G."/>
            <person name="Felde R.L."/>
            <person name="Korf I.F."/>
            <person name="Cutter A.D."/>
            <person name="Schartner C.M."/>
            <person name="Ralston E.J."/>
            <person name="Meyer B.J."/>
            <person name="Haag E.S."/>
        </authorList>
    </citation>
    <scope>NUCLEOTIDE SEQUENCE [LARGE SCALE GENOMIC DNA]</scope>
    <source>
        <strain evidence="3">JU1422</strain>
    </source>
</reference>